<dbReference type="Proteomes" id="UP001596104">
    <property type="component" value="Unassembled WGS sequence"/>
</dbReference>
<keyword evidence="3" id="KW-1185">Reference proteome</keyword>
<reference evidence="3" key="1">
    <citation type="journal article" date="2019" name="Int. J. Syst. Evol. Microbiol.">
        <title>The Global Catalogue of Microorganisms (GCM) 10K type strain sequencing project: providing services to taxonomists for standard genome sequencing and annotation.</title>
        <authorList>
            <consortium name="The Broad Institute Genomics Platform"/>
            <consortium name="The Broad Institute Genome Sequencing Center for Infectious Disease"/>
            <person name="Wu L."/>
            <person name="Ma J."/>
        </authorList>
    </citation>
    <scope>NUCLEOTIDE SEQUENCE [LARGE SCALE GENOMIC DNA]</scope>
    <source>
        <strain evidence="3">CGMCC 1.16326</strain>
    </source>
</reference>
<accession>A0ABW0H4Z3</accession>
<name>A0ABW0H4Z3_9HYPH</name>
<evidence type="ECO:0000256" key="1">
    <source>
        <dbReference type="SAM" id="MobiDB-lite"/>
    </source>
</evidence>
<sequence>MSALDIAIGRSRIAAARATGATWRVLPRRKKRPDDRPEPDPARPEFEVQAHLFAPDKVDGRVSDTTAFETARAPGIVGEDLALVVWSVPAGCEICQHDVVQEVPRMPAVGRKFRVSKPPGGDATGHIRLDLAAL</sequence>
<evidence type="ECO:0000313" key="3">
    <source>
        <dbReference type="Proteomes" id="UP001596104"/>
    </source>
</evidence>
<dbReference type="RefSeq" id="WP_377006428.1">
    <property type="nucleotide sequence ID" value="NZ_JBHSLV010000007.1"/>
</dbReference>
<gene>
    <name evidence="2" type="ORF">ACFPPC_03100</name>
</gene>
<comment type="caution">
    <text evidence="2">The sequence shown here is derived from an EMBL/GenBank/DDBJ whole genome shotgun (WGS) entry which is preliminary data.</text>
</comment>
<evidence type="ECO:0000313" key="2">
    <source>
        <dbReference type="EMBL" id="MFC5391625.1"/>
    </source>
</evidence>
<organism evidence="2 3">
    <name type="scientific">Bosea vestrisii</name>
    <dbReference type="NCBI Taxonomy" id="151416"/>
    <lineage>
        <taxon>Bacteria</taxon>
        <taxon>Pseudomonadati</taxon>
        <taxon>Pseudomonadota</taxon>
        <taxon>Alphaproteobacteria</taxon>
        <taxon>Hyphomicrobiales</taxon>
        <taxon>Boseaceae</taxon>
        <taxon>Bosea</taxon>
    </lineage>
</organism>
<feature type="compositionally biased region" description="Basic and acidic residues" evidence="1">
    <location>
        <begin position="32"/>
        <end position="47"/>
    </location>
</feature>
<feature type="region of interest" description="Disordered" evidence="1">
    <location>
        <begin position="24"/>
        <end position="47"/>
    </location>
</feature>
<protein>
    <submittedName>
        <fullName evidence="2">Uncharacterized protein</fullName>
    </submittedName>
</protein>
<dbReference type="EMBL" id="JBHSLV010000007">
    <property type="protein sequence ID" value="MFC5391625.1"/>
    <property type="molecule type" value="Genomic_DNA"/>
</dbReference>
<proteinExistence type="predicted"/>